<dbReference type="InterPro" id="IPR025674">
    <property type="entry name" value="Imm6"/>
</dbReference>
<organism evidence="1 2">
    <name type="scientific">Ruminococcus albus (strain ATCC 27210 / DSM 20455 / JCM 14654 / NCDO 2250 / 7)</name>
    <dbReference type="NCBI Taxonomy" id="697329"/>
    <lineage>
        <taxon>Bacteria</taxon>
        <taxon>Bacillati</taxon>
        <taxon>Bacillota</taxon>
        <taxon>Clostridia</taxon>
        <taxon>Eubacteriales</taxon>
        <taxon>Oscillospiraceae</taxon>
        <taxon>Ruminococcus</taxon>
    </lineage>
</organism>
<dbReference type="OrthoDB" id="1821843at2"/>
<accession>E6UJ22</accession>
<gene>
    <name evidence="1" type="ordered locus">Rumal_1790</name>
</gene>
<proteinExistence type="predicted"/>
<dbReference type="AlphaFoldDB" id="E6UJ22"/>
<name>E6UJ22_RUMA7</name>
<evidence type="ECO:0008006" key="3">
    <source>
        <dbReference type="Google" id="ProtNLM"/>
    </source>
</evidence>
<dbReference type="STRING" id="697329.Rumal_1790"/>
<sequence length="133" mass="15346">MTDNALDYLLWITNSHKNIIGAEFADHCLSIIEKLKSRNYTADELYSLVTDDELLYNYTDNAAETECEAFSQAFISVLMCMICAKYHSEGQKFLPEDIEPIQGDKLDGFFTYLKEKRPLPKDCYQIFCKTVCL</sequence>
<reference evidence="1 2" key="1">
    <citation type="journal article" date="2011" name="J. Bacteriol.">
        <title>Complete genome of the cellulolytic ruminal bacterium Ruminococcus albus 7.</title>
        <authorList>
            <person name="Suen G."/>
            <person name="Stevenson D.M."/>
            <person name="Bruce D.C."/>
            <person name="Chertkov O."/>
            <person name="Copeland A."/>
            <person name="Cheng J.F."/>
            <person name="Detter C."/>
            <person name="Detter J.C."/>
            <person name="Goodwin L.A."/>
            <person name="Han C.S."/>
            <person name="Hauser L.J."/>
            <person name="Ivanova N.N."/>
            <person name="Kyrpides N.C."/>
            <person name="Land M.L."/>
            <person name="Lapidus A."/>
            <person name="Lucas S."/>
            <person name="Ovchinnikova G."/>
            <person name="Pitluck S."/>
            <person name="Tapia R."/>
            <person name="Woyke T."/>
            <person name="Boyum J."/>
            <person name="Mead D."/>
            <person name="Weimer P.J."/>
        </authorList>
    </citation>
    <scope>NUCLEOTIDE SEQUENCE [LARGE SCALE GENOMIC DNA]</scope>
    <source>
        <strain evidence="2">ATCC 27210 / DSM 20455 / JCM 14654 / NCDO 2250 / 7</strain>
    </source>
</reference>
<dbReference type="HOGENOM" id="CLU_1905195_0_0_9"/>
<dbReference type="EMBL" id="CP002403">
    <property type="protein sequence ID" value="ADU22288.1"/>
    <property type="molecule type" value="Genomic_DNA"/>
</dbReference>
<protein>
    <recommendedName>
        <fullName evidence="3">Immunity protein Imm6</fullName>
    </recommendedName>
</protein>
<evidence type="ECO:0000313" key="1">
    <source>
        <dbReference type="EMBL" id="ADU22288.1"/>
    </source>
</evidence>
<dbReference type="RefSeq" id="WP_013498452.1">
    <property type="nucleotide sequence ID" value="NC_014833.1"/>
</dbReference>
<dbReference type="KEGG" id="ral:Rumal_1790"/>
<evidence type="ECO:0000313" key="2">
    <source>
        <dbReference type="Proteomes" id="UP000006919"/>
    </source>
</evidence>
<dbReference type="Proteomes" id="UP000006919">
    <property type="component" value="Chromosome"/>
</dbReference>
<dbReference type="Pfam" id="PF14434">
    <property type="entry name" value="Imm6"/>
    <property type="match status" value="1"/>
</dbReference>